<dbReference type="EMBL" id="ML986549">
    <property type="protein sequence ID" value="KAF2271322.1"/>
    <property type="molecule type" value="Genomic_DNA"/>
</dbReference>
<dbReference type="Proteomes" id="UP000800097">
    <property type="component" value="Unassembled WGS sequence"/>
</dbReference>
<dbReference type="AlphaFoldDB" id="A0A6A6J4J9"/>
<keyword evidence="3" id="KW-1185">Reference proteome</keyword>
<evidence type="ECO:0000313" key="3">
    <source>
        <dbReference type="Proteomes" id="UP000800097"/>
    </source>
</evidence>
<gene>
    <name evidence="2" type="ORF">EI97DRAFT_286326</name>
</gene>
<dbReference type="GeneID" id="54547582"/>
<name>A0A6A6J4J9_WESOR</name>
<proteinExistence type="predicted"/>
<reference evidence="2" key="1">
    <citation type="journal article" date="2020" name="Stud. Mycol.">
        <title>101 Dothideomycetes genomes: a test case for predicting lifestyles and emergence of pathogens.</title>
        <authorList>
            <person name="Haridas S."/>
            <person name="Albert R."/>
            <person name="Binder M."/>
            <person name="Bloem J."/>
            <person name="Labutti K."/>
            <person name="Salamov A."/>
            <person name="Andreopoulos B."/>
            <person name="Baker S."/>
            <person name="Barry K."/>
            <person name="Bills G."/>
            <person name="Bluhm B."/>
            <person name="Cannon C."/>
            <person name="Castanera R."/>
            <person name="Culley D."/>
            <person name="Daum C."/>
            <person name="Ezra D."/>
            <person name="Gonzalez J."/>
            <person name="Henrissat B."/>
            <person name="Kuo A."/>
            <person name="Liang C."/>
            <person name="Lipzen A."/>
            <person name="Lutzoni F."/>
            <person name="Magnuson J."/>
            <person name="Mondo S."/>
            <person name="Nolan M."/>
            <person name="Ohm R."/>
            <person name="Pangilinan J."/>
            <person name="Park H.-J."/>
            <person name="Ramirez L."/>
            <person name="Alfaro M."/>
            <person name="Sun H."/>
            <person name="Tritt A."/>
            <person name="Yoshinaga Y."/>
            <person name="Zwiers L.-H."/>
            <person name="Turgeon B."/>
            <person name="Goodwin S."/>
            <person name="Spatafora J."/>
            <person name="Crous P."/>
            <person name="Grigoriev I."/>
        </authorList>
    </citation>
    <scope>NUCLEOTIDE SEQUENCE</scope>
    <source>
        <strain evidence="2">CBS 379.55</strain>
    </source>
</reference>
<evidence type="ECO:0000313" key="2">
    <source>
        <dbReference type="EMBL" id="KAF2271322.1"/>
    </source>
</evidence>
<organism evidence="2 3">
    <name type="scientific">Westerdykella ornata</name>
    <dbReference type="NCBI Taxonomy" id="318751"/>
    <lineage>
        <taxon>Eukaryota</taxon>
        <taxon>Fungi</taxon>
        <taxon>Dikarya</taxon>
        <taxon>Ascomycota</taxon>
        <taxon>Pezizomycotina</taxon>
        <taxon>Dothideomycetes</taxon>
        <taxon>Pleosporomycetidae</taxon>
        <taxon>Pleosporales</taxon>
        <taxon>Sporormiaceae</taxon>
        <taxon>Westerdykella</taxon>
    </lineage>
</organism>
<sequence>MSLYSLADLRFSAFALHVPRIALLCFALIVLLFVVCCLLICLTADTHCFLCSISYLGKGFRSGM</sequence>
<protein>
    <submittedName>
        <fullName evidence="2">Uncharacterized protein</fullName>
    </submittedName>
</protein>
<evidence type="ECO:0000256" key="1">
    <source>
        <dbReference type="SAM" id="Phobius"/>
    </source>
</evidence>
<feature type="transmembrane region" description="Helical" evidence="1">
    <location>
        <begin position="20"/>
        <end position="42"/>
    </location>
</feature>
<accession>A0A6A6J4J9</accession>
<dbReference type="RefSeq" id="XP_033648861.1">
    <property type="nucleotide sequence ID" value="XM_033794407.1"/>
</dbReference>
<keyword evidence="1" id="KW-0812">Transmembrane</keyword>
<keyword evidence="1" id="KW-1133">Transmembrane helix</keyword>
<keyword evidence="1" id="KW-0472">Membrane</keyword>